<feature type="transmembrane region" description="Helical" evidence="6">
    <location>
        <begin position="54"/>
        <end position="76"/>
    </location>
</feature>
<proteinExistence type="predicted"/>
<feature type="transmembrane region" description="Helical" evidence="6">
    <location>
        <begin position="224"/>
        <end position="243"/>
    </location>
</feature>
<evidence type="ECO:0000313" key="8">
    <source>
        <dbReference type="EMBL" id="ETN46978.1"/>
    </source>
</evidence>
<evidence type="ECO:0000256" key="5">
    <source>
        <dbReference type="ARBA" id="ARBA00023136"/>
    </source>
</evidence>
<dbReference type="AlphaFoldDB" id="W2SG55"/>
<evidence type="ECO:0000256" key="4">
    <source>
        <dbReference type="ARBA" id="ARBA00022989"/>
    </source>
</evidence>
<dbReference type="InterPro" id="IPR011701">
    <property type="entry name" value="MFS"/>
</dbReference>
<dbReference type="PANTHER" id="PTHR43791:SF53">
    <property type="entry name" value="MAJOR FACILITATOR SUPERFAMILY (MFS) PROFILE DOMAIN-CONTAINING PROTEIN"/>
    <property type="match status" value="1"/>
</dbReference>
<sequence>MASATAGGHALNHATKADLEQSQHIDEKSSESDGNDLNVITWTEKEEKAVRNKIDWYIVPLVTFLYLLCFLDRANIGNARIQGMQEDLALYGYRFNWAGSIFYIVYLLVEVPSNIILKRVGPRFYLPLLVVGFGVVSMCTAFVKDFAGLCTARAFLGIFEGGAMPGIAFFLSCFYKRKELYFRIGIFVSAASMAGAFGGLLATGLARIPRWGSDAAPIHTWRNIFFFEGLITIFAGLLAPIIMPQSPSTCKWLTERQRYIAHERLIREYKSDPMETVKARHVKRAVFNVNNIVAAGGFFAINVTVQGVSIFMPTILADLGWTATQAQLYSVPPYVCACFVAILVAFISDKTQRRGVYLASFTFLGIAGFSILRWYQGVNARYGAVYLVVIGAFPGGPGFLSWAVNNTAGPNVRAVASGYIVSLGTMGGILATWAYLRDDAPLYHIGHNINLSMQVLVLCLASFGIYWCHRENRLRDQGKRDHRLNGLTEAEQADLGHLHPSFRYIS</sequence>
<dbReference type="HOGENOM" id="CLU_001265_0_1_1"/>
<dbReference type="GO" id="GO:0022857">
    <property type="term" value="F:transmembrane transporter activity"/>
    <property type="evidence" value="ECO:0007669"/>
    <property type="project" value="InterPro"/>
</dbReference>
<dbReference type="FunFam" id="1.20.1250.20:FF:000034">
    <property type="entry name" value="MFS general substrate transporter"/>
    <property type="match status" value="1"/>
</dbReference>
<evidence type="ECO:0000259" key="7">
    <source>
        <dbReference type="PROSITE" id="PS50850"/>
    </source>
</evidence>
<dbReference type="eggNOG" id="KOG2533">
    <property type="taxonomic scope" value="Eukaryota"/>
</dbReference>
<name>W2SG55_CYPE1</name>
<dbReference type="VEuPathDB" id="FungiDB:HMPREF1541_01168"/>
<keyword evidence="9" id="KW-1185">Reference proteome</keyword>
<dbReference type="GeneID" id="19968507"/>
<dbReference type="RefSeq" id="XP_008711690.1">
    <property type="nucleotide sequence ID" value="XM_008713468.1"/>
</dbReference>
<evidence type="ECO:0000256" key="6">
    <source>
        <dbReference type="SAM" id="Phobius"/>
    </source>
</evidence>
<dbReference type="Pfam" id="PF07690">
    <property type="entry name" value="MFS_1"/>
    <property type="match status" value="1"/>
</dbReference>
<dbReference type="OrthoDB" id="9971669at2759"/>
<keyword evidence="4 6" id="KW-1133">Transmembrane helix</keyword>
<dbReference type="InterPro" id="IPR036259">
    <property type="entry name" value="MFS_trans_sf"/>
</dbReference>
<reference evidence="8 9" key="1">
    <citation type="submission" date="2013-03" db="EMBL/GenBank/DDBJ databases">
        <title>The Genome Sequence of Phialophora europaea CBS 101466.</title>
        <authorList>
            <consortium name="The Broad Institute Genomics Platform"/>
            <person name="Cuomo C."/>
            <person name="de Hoog S."/>
            <person name="Gorbushina A."/>
            <person name="Walker B."/>
            <person name="Young S.K."/>
            <person name="Zeng Q."/>
            <person name="Gargeya S."/>
            <person name="Fitzgerald M."/>
            <person name="Haas B."/>
            <person name="Abouelleil A."/>
            <person name="Allen A.W."/>
            <person name="Alvarado L."/>
            <person name="Arachchi H.M."/>
            <person name="Berlin A.M."/>
            <person name="Chapman S.B."/>
            <person name="Gainer-Dewar J."/>
            <person name="Goldberg J."/>
            <person name="Griggs A."/>
            <person name="Gujja S."/>
            <person name="Hansen M."/>
            <person name="Howarth C."/>
            <person name="Imamovic A."/>
            <person name="Ireland A."/>
            <person name="Larimer J."/>
            <person name="McCowan C."/>
            <person name="Murphy C."/>
            <person name="Pearson M."/>
            <person name="Poon T.W."/>
            <person name="Priest M."/>
            <person name="Roberts A."/>
            <person name="Saif S."/>
            <person name="Shea T."/>
            <person name="Sisk P."/>
            <person name="Sykes S."/>
            <person name="Wortman J."/>
            <person name="Nusbaum C."/>
            <person name="Birren B."/>
        </authorList>
    </citation>
    <scope>NUCLEOTIDE SEQUENCE [LARGE SCALE GENOMIC DNA]</scope>
    <source>
        <strain evidence="8 9">CBS 101466</strain>
    </source>
</reference>
<keyword evidence="5 6" id="KW-0472">Membrane</keyword>
<evidence type="ECO:0000313" key="9">
    <source>
        <dbReference type="Proteomes" id="UP000030752"/>
    </source>
</evidence>
<dbReference type="PANTHER" id="PTHR43791">
    <property type="entry name" value="PERMEASE-RELATED"/>
    <property type="match status" value="1"/>
</dbReference>
<dbReference type="FunFam" id="1.20.1250.20:FF:000013">
    <property type="entry name" value="MFS general substrate transporter"/>
    <property type="match status" value="1"/>
</dbReference>
<gene>
    <name evidence="8" type="ORF">HMPREF1541_01168</name>
</gene>
<evidence type="ECO:0000256" key="3">
    <source>
        <dbReference type="ARBA" id="ARBA00022692"/>
    </source>
</evidence>
<evidence type="ECO:0000256" key="2">
    <source>
        <dbReference type="ARBA" id="ARBA00022448"/>
    </source>
</evidence>
<dbReference type="GO" id="GO:0016020">
    <property type="term" value="C:membrane"/>
    <property type="evidence" value="ECO:0007669"/>
    <property type="project" value="UniProtKB-SubCell"/>
</dbReference>
<comment type="subcellular location">
    <subcellularLocation>
        <location evidence="1">Membrane</location>
        <topology evidence="1">Multi-pass membrane protein</topology>
    </subcellularLocation>
</comment>
<dbReference type="Gene3D" id="1.20.1250.20">
    <property type="entry name" value="MFS general substrate transporter like domains"/>
    <property type="match status" value="2"/>
</dbReference>
<accession>W2SG55</accession>
<dbReference type="PROSITE" id="PS50850">
    <property type="entry name" value="MFS"/>
    <property type="match status" value="1"/>
</dbReference>
<feature type="transmembrane region" description="Helical" evidence="6">
    <location>
        <begin position="331"/>
        <end position="348"/>
    </location>
</feature>
<feature type="transmembrane region" description="Helical" evidence="6">
    <location>
        <begin position="124"/>
        <end position="143"/>
    </location>
</feature>
<keyword evidence="2" id="KW-0813">Transport</keyword>
<feature type="transmembrane region" description="Helical" evidence="6">
    <location>
        <begin position="355"/>
        <end position="376"/>
    </location>
</feature>
<feature type="domain" description="Major facilitator superfamily (MFS) profile" evidence="7">
    <location>
        <begin position="58"/>
        <end position="473"/>
    </location>
</feature>
<dbReference type="InParanoid" id="W2SG55"/>
<feature type="transmembrane region" description="Helical" evidence="6">
    <location>
        <begin position="182"/>
        <end position="204"/>
    </location>
</feature>
<feature type="transmembrane region" description="Helical" evidence="6">
    <location>
        <begin position="448"/>
        <end position="468"/>
    </location>
</feature>
<feature type="transmembrane region" description="Helical" evidence="6">
    <location>
        <begin position="416"/>
        <end position="436"/>
    </location>
</feature>
<feature type="transmembrane region" description="Helical" evidence="6">
    <location>
        <begin position="289"/>
        <end position="311"/>
    </location>
</feature>
<evidence type="ECO:0000256" key="1">
    <source>
        <dbReference type="ARBA" id="ARBA00004141"/>
    </source>
</evidence>
<organism evidence="8 9">
    <name type="scientific">Cyphellophora europaea (strain CBS 101466)</name>
    <name type="common">Phialophora europaea</name>
    <dbReference type="NCBI Taxonomy" id="1220924"/>
    <lineage>
        <taxon>Eukaryota</taxon>
        <taxon>Fungi</taxon>
        <taxon>Dikarya</taxon>
        <taxon>Ascomycota</taxon>
        <taxon>Pezizomycotina</taxon>
        <taxon>Eurotiomycetes</taxon>
        <taxon>Chaetothyriomycetidae</taxon>
        <taxon>Chaetothyriales</taxon>
        <taxon>Cyphellophoraceae</taxon>
        <taxon>Cyphellophora</taxon>
    </lineage>
</organism>
<feature type="transmembrane region" description="Helical" evidence="6">
    <location>
        <begin position="96"/>
        <end position="117"/>
    </location>
</feature>
<dbReference type="SUPFAM" id="SSF103473">
    <property type="entry name" value="MFS general substrate transporter"/>
    <property type="match status" value="1"/>
</dbReference>
<dbReference type="EMBL" id="KB822711">
    <property type="protein sequence ID" value="ETN46978.1"/>
    <property type="molecule type" value="Genomic_DNA"/>
</dbReference>
<feature type="transmembrane region" description="Helical" evidence="6">
    <location>
        <begin position="382"/>
        <end position="404"/>
    </location>
</feature>
<dbReference type="InterPro" id="IPR020846">
    <property type="entry name" value="MFS_dom"/>
</dbReference>
<dbReference type="Proteomes" id="UP000030752">
    <property type="component" value="Unassembled WGS sequence"/>
</dbReference>
<feature type="transmembrane region" description="Helical" evidence="6">
    <location>
        <begin position="155"/>
        <end position="175"/>
    </location>
</feature>
<protein>
    <recommendedName>
        <fullName evidence="7">Major facilitator superfamily (MFS) profile domain-containing protein</fullName>
    </recommendedName>
</protein>
<keyword evidence="3 6" id="KW-0812">Transmembrane</keyword>